<evidence type="ECO:0000256" key="3">
    <source>
        <dbReference type="PROSITE-ProRule" id="PRU00339"/>
    </source>
</evidence>
<dbReference type="Pfam" id="PF13181">
    <property type="entry name" value="TPR_8"/>
    <property type="match status" value="1"/>
</dbReference>
<dbReference type="OrthoDB" id="421075at2759"/>
<dbReference type="SMART" id="SM00028">
    <property type="entry name" value="TPR"/>
    <property type="match status" value="15"/>
</dbReference>
<keyword evidence="5" id="KW-1185">Reference proteome</keyword>
<dbReference type="PROSITE" id="PS50005">
    <property type="entry name" value="TPR"/>
    <property type="match status" value="5"/>
</dbReference>
<evidence type="ECO:0000256" key="2">
    <source>
        <dbReference type="ARBA" id="ARBA00022803"/>
    </source>
</evidence>
<comment type="caution">
    <text evidence="4">The sequence shown here is derived from an EMBL/GenBank/DDBJ whole genome shotgun (WGS) entry which is preliminary data.</text>
</comment>
<dbReference type="PANTHER" id="PTHR15704">
    <property type="entry name" value="SUPERKILLER 3 PROTEIN-RELATED"/>
    <property type="match status" value="1"/>
</dbReference>
<sequence>MASGKTSLSKEAKAALKSAKEAIKNKEYKEAIKFCKIVLKEDKSHYNGLVFVGVAATELGQPDQGIAAYKKAIDADPNQELAWQGLCSLYEKSENPEHKAVLAETYPQLMKIYDGKDDTKWMKIVQKLIQCLTEQGQTDQALTELIKMIATSKCVDNRTQLELRMQLVDVSSSKKSLRDCFEEQVESAFSFILKSEAGRTEEKQKYHKEYIDFILKRGYSIVERECAKMHEIHPSDPYPIAVLVEFNLQQDLDALTDSVFISLENLRALDPSHPLIDVAEGQTKLSRRNYPDAKNALLKGVQRASSNPYTWLYLSYCHRMLHEHKEVESTVQQGLRALKDYSFPGVDKDHVEEQFLLQQSSSLIDTGLSSNAAKALEITEKLMKRSKTSYNVKITHLKALLCTRNIDEAKQLFAELSDDNLPDNFLPDLKILEGQLAFCENHLEEALESFHAALVASPNSALTLYWLGRVYWQMGGTARTDRTKCLESLLKAAKLDPYYSDTFVYLGYFYQMVAEDLKQARRCFHQAFHLNPDSEEAGSMLGDVLIALGEKELALQMYNNITSKAPAGTAKWAWFRLGLYHFKFGDPTEAIKSFQCALRADPKDKQCWECLGDAFIKRGSYSAAERVFTRALELGGPTTYCQYQIASIKQMLGLYAEAVTEYQKVLTETQNYVPALKGQGETYIRLAQVSLQQFFNGRAVDYVEKAIGILGRASVLRPDLCCVWSLLGSASSLIFRLDEDLVRVSVPSFLLPSSKINEEKESRVLKKSELLALGARCYTRALQLQPENGNLWCDLGVNYFHQSQCSKENEGIYSAKAFQCVQKALSVDGSNHKYWTSLGTICSSLCLKRPSIAQHCFIKSIQLEPSNVVAWTNLGVLYLCNNDVKKAHKAFRVAQSLEPSYVQCWVGQAMIAERIGSEEAMDLFRHTLELTTHVEGSIGYAHWVCQTILDPQLDQKSQLYLYNILQMDAVSQAAVAMARYNDRNRHNPCALMLYGLLLERQKLHKSAMEAFKRSAELLEEAGNQSSLTLARLNYARSLSSCGYPAEAAKQYEAIGGLTDSSSILGYALSLYKEGNFQKCFQAYEQALEVSEDQESEAHILAALGMVAYKSGDVNKAKTMLFKSSQKSPPSEQGLRALCAVGLQSHDAMLSQAVITELEKIDMNMRNVSDLAVLKSALLIMQNEWKAAVRNIASLIHRHPWRKDLWQTAANFIVQYLPSEAEKASLMMQKVYVLQDAATGSSIQLQAVCDLAAGNCLRTSSKATNCISSAQRAIFMFPDNISNWSLLAGGLISKDLITGTLGSPKDNRNVIDRCVTFVSQQVKLIQNPSMEHWTVLMNLWMTLHQSQYEKCINHAKQYAEWCDYPEPVIREINLIRHLAESLKLNRRSWELENLTSIKEHIMENLPSSFGLQVLASLYRGGGFCRASRLCLKYALIGEPSCEAFMNLRLCKLAIDVVKHTEKQGEWLPLAQEALQDAKRIKLSNPTCLNLLQGLLRMAQGNER</sequence>
<dbReference type="InterPro" id="IPR019734">
    <property type="entry name" value="TPR_rpt"/>
</dbReference>
<dbReference type="Pfam" id="PF13432">
    <property type="entry name" value="TPR_16"/>
    <property type="match status" value="1"/>
</dbReference>
<reference evidence="4" key="1">
    <citation type="submission" date="2021-10" db="EMBL/GenBank/DDBJ databases">
        <title>Tropical sea cucumber genome reveals ecological adaptation and Cuvierian tubules defense mechanism.</title>
        <authorList>
            <person name="Chen T."/>
        </authorList>
    </citation>
    <scope>NUCLEOTIDE SEQUENCE</scope>
    <source>
        <strain evidence="4">Nanhai2018</strain>
        <tissue evidence="4">Muscle</tissue>
    </source>
</reference>
<feature type="repeat" description="TPR" evidence="3">
    <location>
        <begin position="427"/>
        <end position="460"/>
    </location>
</feature>
<dbReference type="GO" id="GO:0006401">
    <property type="term" value="P:RNA catabolic process"/>
    <property type="evidence" value="ECO:0007669"/>
    <property type="project" value="InterPro"/>
</dbReference>
<organism evidence="4 5">
    <name type="scientific">Holothuria leucospilota</name>
    <name type="common">Black long sea cucumber</name>
    <name type="synonym">Mertensiothuria leucospilota</name>
    <dbReference type="NCBI Taxonomy" id="206669"/>
    <lineage>
        <taxon>Eukaryota</taxon>
        <taxon>Metazoa</taxon>
        <taxon>Echinodermata</taxon>
        <taxon>Eleutherozoa</taxon>
        <taxon>Echinozoa</taxon>
        <taxon>Holothuroidea</taxon>
        <taxon>Aspidochirotacea</taxon>
        <taxon>Aspidochirotida</taxon>
        <taxon>Holothuriidae</taxon>
        <taxon>Holothuria</taxon>
    </lineage>
</organism>
<dbReference type="Proteomes" id="UP001152320">
    <property type="component" value="Chromosome 14"/>
</dbReference>
<name>A0A9Q1BMN1_HOLLE</name>
<dbReference type="Gene3D" id="1.25.40.10">
    <property type="entry name" value="Tetratricopeptide repeat domain"/>
    <property type="match status" value="6"/>
</dbReference>
<keyword evidence="2 3" id="KW-0802">TPR repeat</keyword>
<dbReference type="PANTHER" id="PTHR15704:SF7">
    <property type="entry name" value="SUPERKILLER COMPLEX PROTEIN 3"/>
    <property type="match status" value="1"/>
</dbReference>
<proteinExistence type="predicted"/>
<feature type="repeat" description="TPR" evidence="3">
    <location>
        <begin position="571"/>
        <end position="604"/>
    </location>
</feature>
<feature type="repeat" description="TPR" evidence="3">
    <location>
        <begin position="868"/>
        <end position="901"/>
    </location>
</feature>
<dbReference type="InterPro" id="IPR039226">
    <property type="entry name" value="Ski3/TTC37"/>
</dbReference>
<gene>
    <name evidence="4" type="ORF">HOLleu_28979</name>
</gene>
<protein>
    <submittedName>
        <fullName evidence="4">Tetratricopeptide repeat protein 37</fullName>
    </submittedName>
</protein>
<dbReference type="EMBL" id="JAIZAY010000014">
    <property type="protein sequence ID" value="KAJ8029553.1"/>
    <property type="molecule type" value="Genomic_DNA"/>
</dbReference>
<dbReference type="GO" id="GO:0055087">
    <property type="term" value="C:Ski complex"/>
    <property type="evidence" value="ECO:0007669"/>
    <property type="project" value="InterPro"/>
</dbReference>
<dbReference type="SUPFAM" id="SSF48452">
    <property type="entry name" value="TPR-like"/>
    <property type="match status" value="4"/>
</dbReference>
<evidence type="ECO:0000313" key="4">
    <source>
        <dbReference type="EMBL" id="KAJ8029553.1"/>
    </source>
</evidence>
<keyword evidence="1" id="KW-0677">Repeat</keyword>
<feature type="repeat" description="TPR" evidence="3">
    <location>
        <begin position="46"/>
        <end position="79"/>
    </location>
</feature>
<dbReference type="InterPro" id="IPR011990">
    <property type="entry name" value="TPR-like_helical_dom_sf"/>
</dbReference>
<dbReference type="Pfam" id="PF13431">
    <property type="entry name" value="TPR_17"/>
    <property type="match status" value="1"/>
</dbReference>
<evidence type="ECO:0000313" key="5">
    <source>
        <dbReference type="Proteomes" id="UP001152320"/>
    </source>
</evidence>
<feature type="repeat" description="TPR" evidence="3">
    <location>
        <begin position="605"/>
        <end position="638"/>
    </location>
</feature>
<evidence type="ECO:0000256" key="1">
    <source>
        <dbReference type="ARBA" id="ARBA00022737"/>
    </source>
</evidence>
<accession>A0A9Q1BMN1</accession>